<reference evidence="2" key="1">
    <citation type="submission" date="2021-12" db="EMBL/GenBank/DDBJ databases">
        <authorList>
            <person name="King R."/>
        </authorList>
    </citation>
    <scope>NUCLEOTIDE SEQUENCE</scope>
</reference>
<protein>
    <recommendedName>
        <fullName evidence="1">25S rRNA (uridine-N(3))-methyltransferase BMT5-like domain-containing protein</fullName>
    </recommendedName>
</protein>
<evidence type="ECO:0000313" key="2">
    <source>
        <dbReference type="EMBL" id="CAH0391868.1"/>
    </source>
</evidence>
<dbReference type="InterPro" id="IPR019446">
    <property type="entry name" value="BMT5-like"/>
</dbReference>
<dbReference type="EMBL" id="OU963867">
    <property type="protein sequence ID" value="CAH0391868.1"/>
    <property type="molecule type" value="Genomic_DNA"/>
</dbReference>
<proteinExistence type="predicted"/>
<dbReference type="Pfam" id="PF10354">
    <property type="entry name" value="BMT5-like"/>
    <property type="match status" value="1"/>
</dbReference>
<organism evidence="2 3">
    <name type="scientific">Bemisia tabaci</name>
    <name type="common">Sweetpotato whitefly</name>
    <name type="synonym">Aleurodes tabaci</name>
    <dbReference type="NCBI Taxonomy" id="7038"/>
    <lineage>
        <taxon>Eukaryota</taxon>
        <taxon>Metazoa</taxon>
        <taxon>Ecdysozoa</taxon>
        <taxon>Arthropoda</taxon>
        <taxon>Hexapoda</taxon>
        <taxon>Insecta</taxon>
        <taxon>Pterygota</taxon>
        <taxon>Neoptera</taxon>
        <taxon>Paraneoptera</taxon>
        <taxon>Hemiptera</taxon>
        <taxon>Sternorrhyncha</taxon>
        <taxon>Aleyrodoidea</taxon>
        <taxon>Aleyrodidae</taxon>
        <taxon>Aleyrodinae</taxon>
        <taxon>Bemisia</taxon>
    </lineage>
</organism>
<keyword evidence="3" id="KW-1185">Reference proteome</keyword>
<gene>
    <name evidence="2" type="ORF">BEMITA_LOCUS10446</name>
</gene>
<dbReference type="Proteomes" id="UP001152759">
    <property type="component" value="Chromosome 6"/>
</dbReference>
<evidence type="ECO:0000313" key="3">
    <source>
        <dbReference type="Proteomes" id="UP001152759"/>
    </source>
</evidence>
<sequence length="517" mass="60600">MGTSVGRLYVDREILWMNVLQGQEEQLVSELLVLGRDHLILKTADDRKFLIDLRNRNIVKEFGSGTEVCRFSDNKFASVCGKTCEVRHVSDDYSRSLTLEEELTDIRAEKENFVLLRHGRFTDEFTIWHVEEQTHMLAPLQTYNYTNQFRRLIFISAHEFFVPNFAGDSQVRCEHYVYQVEANKWNCVNTSEPAGKRTVTSMERIGASIVYVTEPQNEQGPVLYEFDMECKLIWCGLVRSRDWDSGSSNIVVLNSGLFAIRLSRSIYLFQPNNRRKCRSRLFVGEGCFHYTEALINKHKNKYPFLAKAITATDIHSREWHFLETKERMERLEHRGVTVEPEIDAQQIHVHYRNKRFKRIHWNCPFGEYPFNDDFSKVVPAFFQSSRQIQKCSDRIHITLMQEKTQHGPKFWQTRQKKKTIASGSHLAGYRLIKKRAFGERRYPGYQHRSTSGHHLLISDDAEMREFVFEKISFDEQCVLTKKHDIIQDSDGFFFECDTDYDSSTYEDSSDDETGSNS</sequence>
<feature type="domain" description="25S rRNA (uridine-N(3))-methyltransferase BMT5-like" evidence="1">
    <location>
        <begin position="281"/>
        <end position="448"/>
    </location>
</feature>
<evidence type="ECO:0000259" key="1">
    <source>
        <dbReference type="Pfam" id="PF10354"/>
    </source>
</evidence>
<dbReference type="AlphaFoldDB" id="A0A9P0AHC3"/>
<name>A0A9P0AHC3_BEMTA</name>
<dbReference type="GO" id="GO:0070475">
    <property type="term" value="P:rRNA base methylation"/>
    <property type="evidence" value="ECO:0007669"/>
    <property type="project" value="InterPro"/>
</dbReference>
<accession>A0A9P0AHC3</accession>
<dbReference type="GO" id="GO:0070042">
    <property type="term" value="F:rRNA (uridine-N3-)-methyltransferase activity"/>
    <property type="evidence" value="ECO:0007669"/>
    <property type="project" value="InterPro"/>
</dbReference>